<sequence>MKKKNGIIALSLLGTAVLSCSQDPVYVVEDPSIKKERDQLASEKASLTESNETLKKEVDQLKADVTEEDTAVADSVKRLLGLWQLRDGGTEDPKLCFYYDKTTKSYRYTSSLKVNLEETPEGNAGDQATDQFAEGKIEVLWLKEKTIPYSYDRDGIRESEDLDRLMTVFRVENGEKKSETRYLAELDLSPGNKLFELNLPLESDSSFLKKPKADFVNNLFVGNSSVNAGEELFFEPLQLEGQAPQAENAADSSKTELDLKLEKGKALCEPSSWR</sequence>
<dbReference type="EMBL" id="FWZT01000018">
    <property type="protein sequence ID" value="SMF57294.1"/>
    <property type="molecule type" value="Genomic_DNA"/>
</dbReference>
<accession>A0A1Y6CER5</accession>
<dbReference type="STRING" id="1513793.SAMN06296036_118122"/>
<gene>
    <name evidence="2" type="ORF">SAMN06296036_118122</name>
</gene>
<feature type="coiled-coil region" evidence="1">
    <location>
        <begin position="37"/>
        <end position="71"/>
    </location>
</feature>
<evidence type="ECO:0000313" key="3">
    <source>
        <dbReference type="Proteomes" id="UP000192907"/>
    </source>
</evidence>
<name>A0A1Y6CER5_9BACT</name>
<reference evidence="3" key="1">
    <citation type="submission" date="2017-04" db="EMBL/GenBank/DDBJ databases">
        <authorList>
            <person name="Varghese N."/>
            <person name="Submissions S."/>
        </authorList>
    </citation>
    <scope>NUCLEOTIDE SEQUENCE [LARGE SCALE GENOMIC DNA]</scope>
    <source>
        <strain evidence="3">RKEM611</strain>
    </source>
</reference>
<dbReference type="AlphaFoldDB" id="A0A1Y6CER5"/>
<evidence type="ECO:0000256" key="1">
    <source>
        <dbReference type="SAM" id="Coils"/>
    </source>
</evidence>
<keyword evidence="1" id="KW-0175">Coiled coil</keyword>
<dbReference type="Proteomes" id="UP000192907">
    <property type="component" value="Unassembled WGS sequence"/>
</dbReference>
<protein>
    <recommendedName>
        <fullName evidence="4">Lipoprotein</fullName>
    </recommendedName>
</protein>
<evidence type="ECO:0000313" key="2">
    <source>
        <dbReference type="EMBL" id="SMF57294.1"/>
    </source>
</evidence>
<dbReference type="PROSITE" id="PS51257">
    <property type="entry name" value="PROKAR_LIPOPROTEIN"/>
    <property type="match status" value="1"/>
</dbReference>
<organism evidence="2 3">
    <name type="scientific">Pseudobacteriovorax antillogorgiicola</name>
    <dbReference type="NCBI Taxonomy" id="1513793"/>
    <lineage>
        <taxon>Bacteria</taxon>
        <taxon>Pseudomonadati</taxon>
        <taxon>Bdellovibrionota</taxon>
        <taxon>Oligoflexia</taxon>
        <taxon>Oligoflexales</taxon>
        <taxon>Pseudobacteriovoracaceae</taxon>
        <taxon>Pseudobacteriovorax</taxon>
    </lineage>
</organism>
<evidence type="ECO:0008006" key="4">
    <source>
        <dbReference type="Google" id="ProtNLM"/>
    </source>
</evidence>
<keyword evidence="3" id="KW-1185">Reference proteome</keyword>
<dbReference type="RefSeq" id="WP_132322252.1">
    <property type="nucleotide sequence ID" value="NZ_FWZT01000018.1"/>
</dbReference>
<proteinExistence type="predicted"/>